<evidence type="ECO:0000259" key="1">
    <source>
        <dbReference type="PROSITE" id="PS51186"/>
    </source>
</evidence>
<dbReference type="GO" id="GO:0016747">
    <property type="term" value="F:acyltransferase activity, transferring groups other than amino-acyl groups"/>
    <property type="evidence" value="ECO:0007669"/>
    <property type="project" value="InterPro"/>
</dbReference>
<organism evidence="2 3">
    <name type="scientific">Draconibacterium aestuarii</name>
    <dbReference type="NCBI Taxonomy" id="2998507"/>
    <lineage>
        <taxon>Bacteria</taxon>
        <taxon>Pseudomonadati</taxon>
        <taxon>Bacteroidota</taxon>
        <taxon>Bacteroidia</taxon>
        <taxon>Marinilabiliales</taxon>
        <taxon>Prolixibacteraceae</taxon>
        <taxon>Draconibacterium</taxon>
    </lineage>
</organism>
<comment type="caution">
    <text evidence="2">The sequence shown here is derived from an EMBL/GenBank/DDBJ whole genome shotgun (WGS) entry which is preliminary data.</text>
</comment>
<proteinExistence type="predicted"/>
<evidence type="ECO:0000313" key="3">
    <source>
        <dbReference type="Proteomes" id="UP001145087"/>
    </source>
</evidence>
<reference evidence="2" key="1">
    <citation type="submission" date="2022-11" db="EMBL/GenBank/DDBJ databases">
        <title>Marilongibacter aestuarii gen. nov., sp. nov., isolated from tidal flat sediment.</title>
        <authorList>
            <person name="Jiayan W."/>
        </authorList>
    </citation>
    <scope>NUCLEOTIDE SEQUENCE</scope>
    <source>
        <strain evidence="2">Z1-6</strain>
    </source>
</reference>
<dbReference type="InterPro" id="IPR016181">
    <property type="entry name" value="Acyl_CoA_acyltransferase"/>
</dbReference>
<accession>A0A9X3F5N6</accession>
<dbReference type="Gene3D" id="3.40.630.30">
    <property type="match status" value="1"/>
</dbReference>
<keyword evidence="3" id="KW-1185">Reference proteome</keyword>
<dbReference type="EMBL" id="JAPOHD010000027">
    <property type="protein sequence ID" value="MCY1721044.1"/>
    <property type="molecule type" value="Genomic_DNA"/>
</dbReference>
<dbReference type="InterPro" id="IPR000182">
    <property type="entry name" value="GNAT_dom"/>
</dbReference>
<dbReference type="Pfam" id="PF13302">
    <property type="entry name" value="Acetyltransf_3"/>
    <property type="match status" value="1"/>
</dbReference>
<dbReference type="PROSITE" id="PS51186">
    <property type="entry name" value="GNAT"/>
    <property type="match status" value="1"/>
</dbReference>
<feature type="domain" description="N-acetyltransferase" evidence="1">
    <location>
        <begin position="3"/>
        <end position="152"/>
    </location>
</feature>
<evidence type="ECO:0000313" key="2">
    <source>
        <dbReference type="EMBL" id="MCY1721044.1"/>
    </source>
</evidence>
<dbReference type="Proteomes" id="UP001145087">
    <property type="component" value="Unassembled WGS sequence"/>
</dbReference>
<sequence length="152" mass="17383">MTILLRKVEAKDSRYLFELANDALTRSNSFNTKEITWEEHQIWLGAKLNDAKSFLYIFSDEDINIGTVKIERKETETIIGVTVDSTFRGKGLGSILIKMACSEFWKQNKDDIKAYIKKTNTGSVRTFEKAGFSSFGELRINDEDCIILNALR</sequence>
<dbReference type="RefSeq" id="WP_343333378.1">
    <property type="nucleotide sequence ID" value="NZ_JAPOHD010000027.1"/>
</dbReference>
<dbReference type="AlphaFoldDB" id="A0A9X3F5N6"/>
<dbReference type="PANTHER" id="PTHR43415">
    <property type="entry name" value="SPERMIDINE N(1)-ACETYLTRANSFERASE"/>
    <property type="match status" value="1"/>
</dbReference>
<dbReference type="SUPFAM" id="SSF55729">
    <property type="entry name" value="Acyl-CoA N-acyltransferases (Nat)"/>
    <property type="match status" value="1"/>
</dbReference>
<name>A0A9X3F5N6_9BACT</name>
<dbReference type="CDD" id="cd04301">
    <property type="entry name" value="NAT_SF"/>
    <property type="match status" value="1"/>
</dbReference>
<gene>
    <name evidence="2" type="ORF">OU798_11870</name>
</gene>
<dbReference type="PANTHER" id="PTHR43415:SF3">
    <property type="entry name" value="GNAT-FAMILY ACETYLTRANSFERASE"/>
    <property type="match status" value="1"/>
</dbReference>
<protein>
    <submittedName>
        <fullName evidence="2">GNAT family N-acetyltransferase</fullName>
    </submittedName>
</protein>